<sequence length="170" mass="19418">MRLRNPGIIEPKLYLGDAVYRLGREDHPLGSNNADMYDTILALDCAYHFHTRREFLRQSLSHLAPGGRIALADICFPTTRKTMSLRTRVLLEILNMIPKENIVSLEEYEADMRNMGYVDVKLEDISDEVFPGFVRFLKRRGWGWRIFGRVVTEIAGRARFVVVSGCAGAL</sequence>
<dbReference type="OrthoDB" id="61390at2759"/>
<dbReference type="Proteomes" id="UP000812287">
    <property type="component" value="Unassembled WGS sequence"/>
</dbReference>
<accession>A0A9P7W1I4</accession>
<comment type="caution">
    <text evidence="1">The sequence shown here is derived from an EMBL/GenBank/DDBJ whole genome shotgun (WGS) entry which is preliminary data.</text>
</comment>
<dbReference type="AlphaFoldDB" id="A0A9P7W1I4"/>
<evidence type="ECO:0000313" key="2">
    <source>
        <dbReference type="Proteomes" id="UP000812287"/>
    </source>
</evidence>
<dbReference type="InterPro" id="IPR029063">
    <property type="entry name" value="SAM-dependent_MTases_sf"/>
</dbReference>
<name>A0A9P7W1I4_9AGAR</name>
<protein>
    <recommendedName>
        <fullName evidence="3">Methyltransferase</fullName>
    </recommendedName>
</protein>
<organism evidence="1 2">
    <name type="scientific">Guyanagaster necrorhizus</name>
    <dbReference type="NCBI Taxonomy" id="856835"/>
    <lineage>
        <taxon>Eukaryota</taxon>
        <taxon>Fungi</taxon>
        <taxon>Dikarya</taxon>
        <taxon>Basidiomycota</taxon>
        <taxon>Agaricomycotina</taxon>
        <taxon>Agaricomycetes</taxon>
        <taxon>Agaricomycetidae</taxon>
        <taxon>Agaricales</taxon>
        <taxon>Marasmiineae</taxon>
        <taxon>Physalacriaceae</taxon>
        <taxon>Guyanagaster</taxon>
    </lineage>
</organism>
<keyword evidence="2" id="KW-1185">Reference proteome</keyword>
<dbReference type="Gene3D" id="3.40.50.150">
    <property type="entry name" value="Vaccinia Virus protein VP39"/>
    <property type="match status" value="1"/>
</dbReference>
<dbReference type="EMBL" id="MU250526">
    <property type="protein sequence ID" value="KAG7450462.1"/>
    <property type="molecule type" value="Genomic_DNA"/>
</dbReference>
<proteinExistence type="predicted"/>
<gene>
    <name evidence="1" type="ORF">BT62DRAFT_513521</name>
</gene>
<dbReference type="GeneID" id="66103515"/>
<dbReference type="RefSeq" id="XP_043043962.1">
    <property type="nucleotide sequence ID" value="XM_043181219.1"/>
</dbReference>
<evidence type="ECO:0008006" key="3">
    <source>
        <dbReference type="Google" id="ProtNLM"/>
    </source>
</evidence>
<evidence type="ECO:0000313" key="1">
    <source>
        <dbReference type="EMBL" id="KAG7450462.1"/>
    </source>
</evidence>
<dbReference type="SUPFAM" id="SSF53335">
    <property type="entry name" value="S-adenosyl-L-methionine-dependent methyltransferases"/>
    <property type="match status" value="1"/>
</dbReference>
<reference evidence="1" key="1">
    <citation type="submission" date="2020-11" db="EMBL/GenBank/DDBJ databases">
        <title>Adaptations for nitrogen fixation in a non-lichenized fungal sporocarp promotes dispersal by wood-feeding termites.</title>
        <authorList>
            <consortium name="DOE Joint Genome Institute"/>
            <person name="Koch R.A."/>
            <person name="Yoon G."/>
            <person name="Arayal U."/>
            <person name="Lail K."/>
            <person name="Amirebrahimi M."/>
            <person name="Labutti K."/>
            <person name="Lipzen A."/>
            <person name="Riley R."/>
            <person name="Barry K."/>
            <person name="Henrissat B."/>
            <person name="Grigoriev I.V."/>
            <person name="Herr J.R."/>
            <person name="Aime M.C."/>
        </authorList>
    </citation>
    <scope>NUCLEOTIDE SEQUENCE</scope>
    <source>
        <strain evidence="1">MCA 3950</strain>
    </source>
</reference>